<evidence type="ECO:0000313" key="4">
    <source>
        <dbReference type="EMBL" id="TFK22569.1"/>
    </source>
</evidence>
<sequence length="196" mass="21079">MQLQIDDDERDDLFLSCRYGDVDDVKEFVKKHGNSSLSYLRDDNQNTVLHMVSANGHLDLLKYLLEIVPPSLSSTQNNAGSTPLHWAALNSQLEVAKALVGFPAGPGVDLIDIKNAVGHSPLADAELSGWDEGARWLVEVMNLDPEENGQDEADSTLPDGQDIMVEIEDASGEIAKISISKGSTAASENTSSKASS</sequence>
<dbReference type="SUPFAM" id="SSF48403">
    <property type="entry name" value="Ankyrin repeat"/>
    <property type="match status" value="1"/>
</dbReference>
<evidence type="ECO:0000256" key="3">
    <source>
        <dbReference type="PROSITE-ProRule" id="PRU00023"/>
    </source>
</evidence>
<keyword evidence="1" id="KW-0677">Repeat</keyword>
<dbReference type="OrthoDB" id="10057496at2759"/>
<organism evidence="4 5">
    <name type="scientific">Coprinopsis marcescibilis</name>
    <name type="common">Agaric fungus</name>
    <name type="synonym">Psathyrella marcescibilis</name>
    <dbReference type="NCBI Taxonomy" id="230819"/>
    <lineage>
        <taxon>Eukaryota</taxon>
        <taxon>Fungi</taxon>
        <taxon>Dikarya</taxon>
        <taxon>Basidiomycota</taxon>
        <taxon>Agaricomycotina</taxon>
        <taxon>Agaricomycetes</taxon>
        <taxon>Agaricomycetidae</taxon>
        <taxon>Agaricales</taxon>
        <taxon>Agaricineae</taxon>
        <taxon>Psathyrellaceae</taxon>
        <taxon>Coprinopsis</taxon>
    </lineage>
</organism>
<dbReference type="Gene3D" id="1.25.40.20">
    <property type="entry name" value="Ankyrin repeat-containing domain"/>
    <property type="match status" value="1"/>
</dbReference>
<dbReference type="PROSITE" id="PS50297">
    <property type="entry name" value="ANK_REP_REGION"/>
    <property type="match status" value="1"/>
</dbReference>
<evidence type="ECO:0000256" key="2">
    <source>
        <dbReference type="ARBA" id="ARBA00023043"/>
    </source>
</evidence>
<dbReference type="InterPro" id="IPR036770">
    <property type="entry name" value="Ankyrin_rpt-contain_sf"/>
</dbReference>
<keyword evidence="2 3" id="KW-0040">ANK repeat</keyword>
<proteinExistence type="predicted"/>
<feature type="repeat" description="ANK" evidence="3">
    <location>
        <begin position="79"/>
        <end position="100"/>
    </location>
</feature>
<dbReference type="Pfam" id="PF12796">
    <property type="entry name" value="Ank_2"/>
    <property type="match status" value="1"/>
</dbReference>
<keyword evidence="5" id="KW-1185">Reference proteome</keyword>
<dbReference type="Proteomes" id="UP000307440">
    <property type="component" value="Unassembled WGS sequence"/>
</dbReference>
<dbReference type="AlphaFoldDB" id="A0A5C3KPY1"/>
<dbReference type="InterPro" id="IPR002110">
    <property type="entry name" value="Ankyrin_rpt"/>
</dbReference>
<accession>A0A5C3KPY1</accession>
<protein>
    <submittedName>
        <fullName evidence="4">Cytoplasmic protein</fullName>
    </submittedName>
</protein>
<evidence type="ECO:0000313" key="5">
    <source>
        <dbReference type="Proteomes" id="UP000307440"/>
    </source>
</evidence>
<name>A0A5C3KPY1_COPMA</name>
<dbReference type="PANTHER" id="PTHR24126">
    <property type="entry name" value="ANKYRIN REPEAT, PH AND SEC7 DOMAIN CONTAINING PROTEIN SECG-RELATED"/>
    <property type="match status" value="1"/>
</dbReference>
<dbReference type="STRING" id="230819.A0A5C3KPY1"/>
<dbReference type="EMBL" id="ML210237">
    <property type="protein sequence ID" value="TFK22569.1"/>
    <property type="molecule type" value="Genomic_DNA"/>
</dbReference>
<dbReference type="SMART" id="SM00248">
    <property type="entry name" value="ANK"/>
    <property type="match status" value="3"/>
</dbReference>
<dbReference type="PROSITE" id="PS50088">
    <property type="entry name" value="ANK_REPEAT"/>
    <property type="match status" value="1"/>
</dbReference>
<gene>
    <name evidence="4" type="ORF">FA15DRAFT_688283</name>
</gene>
<reference evidence="4 5" key="1">
    <citation type="journal article" date="2019" name="Nat. Ecol. Evol.">
        <title>Megaphylogeny resolves global patterns of mushroom evolution.</title>
        <authorList>
            <person name="Varga T."/>
            <person name="Krizsan K."/>
            <person name="Foldi C."/>
            <person name="Dima B."/>
            <person name="Sanchez-Garcia M."/>
            <person name="Sanchez-Ramirez S."/>
            <person name="Szollosi G.J."/>
            <person name="Szarkandi J.G."/>
            <person name="Papp V."/>
            <person name="Albert L."/>
            <person name="Andreopoulos W."/>
            <person name="Angelini C."/>
            <person name="Antonin V."/>
            <person name="Barry K.W."/>
            <person name="Bougher N.L."/>
            <person name="Buchanan P."/>
            <person name="Buyck B."/>
            <person name="Bense V."/>
            <person name="Catcheside P."/>
            <person name="Chovatia M."/>
            <person name="Cooper J."/>
            <person name="Damon W."/>
            <person name="Desjardin D."/>
            <person name="Finy P."/>
            <person name="Geml J."/>
            <person name="Haridas S."/>
            <person name="Hughes K."/>
            <person name="Justo A."/>
            <person name="Karasinski D."/>
            <person name="Kautmanova I."/>
            <person name="Kiss B."/>
            <person name="Kocsube S."/>
            <person name="Kotiranta H."/>
            <person name="LaButti K.M."/>
            <person name="Lechner B.E."/>
            <person name="Liimatainen K."/>
            <person name="Lipzen A."/>
            <person name="Lukacs Z."/>
            <person name="Mihaltcheva S."/>
            <person name="Morgado L.N."/>
            <person name="Niskanen T."/>
            <person name="Noordeloos M.E."/>
            <person name="Ohm R.A."/>
            <person name="Ortiz-Santana B."/>
            <person name="Ovrebo C."/>
            <person name="Racz N."/>
            <person name="Riley R."/>
            <person name="Savchenko A."/>
            <person name="Shiryaev A."/>
            <person name="Soop K."/>
            <person name="Spirin V."/>
            <person name="Szebenyi C."/>
            <person name="Tomsovsky M."/>
            <person name="Tulloss R.E."/>
            <person name="Uehling J."/>
            <person name="Grigoriev I.V."/>
            <person name="Vagvolgyi C."/>
            <person name="Papp T."/>
            <person name="Martin F.M."/>
            <person name="Miettinen O."/>
            <person name="Hibbett D.S."/>
            <person name="Nagy L.G."/>
        </authorList>
    </citation>
    <scope>NUCLEOTIDE SEQUENCE [LARGE SCALE GENOMIC DNA]</scope>
    <source>
        <strain evidence="4 5">CBS 121175</strain>
    </source>
</reference>
<evidence type="ECO:0000256" key="1">
    <source>
        <dbReference type="ARBA" id="ARBA00022737"/>
    </source>
</evidence>